<dbReference type="PROSITE" id="PS50227">
    <property type="entry name" value="G_PROTEIN_RECEP_F2_3"/>
    <property type="match status" value="1"/>
</dbReference>
<accession>A0A8T0E1H0</accession>
<dbReference type="InterPro" id="IPR017981">
    <property type="entry name" value="GPCR_2-like_7TM"/>
</dbReference>
<dbReference type="Pfam" id="PF00002">
    <property type="entry name" value="7tm_2"/>
    <property type="match status" value="1"/>
</dbReference>
<protein>
    <submittedName>
        <fullName evidence="15">Calcitonin gene-related peptide type 1 receptor like protein</fullName>
    </submittedName>
</protein>
<dbReference type="OMA" id="ARECCRE"/>
<dbReference type="AlphaFoldDB" id="A0A8T0E1H0"/>
<evidence type="ECO:0000313" key="16">
    <source>
        <dbReference type="Proteomes" id="UP000807504"/>
    </source>
</evidence>
<feature type="transmembrane region" description="Helical" evidence="11">
    <location>
        <begin position="367"/>
        <end position="388"/>
    </location>
</feature>
<dbReference type="Gene3D" id="1.20.1070.10">
    <property type="entry name" value="Rhodopsin 7-helix transmembrane proteins"/>
    <property type="match status" value="1"/>
</dbReference>
<keyword evidence="16" id="KW-1185">Reference proteome</keyword>
<dbReference type="PROSITE" id="PS50261">
    <property type="entry name" value="G_PROTEIN_RECEP_F2_4"/>
    <property type="match status" value="1"/>
</dbReference>
<feature type="domain" description="G-protein coupled receptors family 2 profile 2" evidence="14">
    <location>
        <begin position="209"/>
        <end position="465"/>
    </location>
</feature>
<keyword evidence="3" id="KW-1003">Cell membrane</keyword>
<feature type="chain" id="PRO_5035935669" evidence="12">
    <location>
        <begin position="19"/>
        <end position="541"/>
    </location>
</feature>
<evidence type="ECO:0000256" key="4">
    <source>
        <dbReference type="ARBA" id="ARBA00022692"/>
    </source>
</evidence>
<evidence type="ECO:0000256" key="11">
    <source>
        <dbReference type="SAM" id="Phobius"/>
    </source>
</evidence>
<dbReference type="InterPro" id="IPR050332">
    <property type="entry name" value="GPCR_2"/>
</dbReference>
<evidence type="ECO:0000256" key="1">
    <source>
        <dbReference type="ARBA" id="ARBA00004651"/>
    </source>
</evidence>
<dbReference type="SMART" id="SM00008">
    <property type="entry name" value="HormR"/>
    <property type="match status" value="1"/>
</dbReference>
<keyword evidence="5 11" id="KW-1133">Transmembrane helix</keyword>
<comment type="caution">
    <text evidence="15">The sequence shown here is derived from an EMBL/GenBank/DDBJ whole genome shotgun (WGS) entry which is preliminary data.</text>
</comment>
<evidence type="ECO:0000259" key="13">
    <source>
        <dbReference type="PROSITE" id="PS50227"/>
    </source>
</evidence>
<feature type="transmembrane region" description="Helical" evidence="11">
    <location>
        <begin position="246"/>
        <end position="268"/>
    </location>
</feature>
<dbReference type="InterPro" id="IPR036445">
    <property type="entry name" value="GPCR_2_extracell_dom_sf"/>
</dbReference>
<dbReference type="CDD" id="cd15041">
    <property type="entry name" value="7tmB1_hormone_R"/>
    <property type="match status" value="1"/>
</dbReference>
<reference evidence="15" key="2">
    <citation type="submission" date="2020-06" db="EMBL/GenBank/DDBJ databases">
        <authorList>
            <person name="Sheffer M."/>
        </authorList>
    </citation>
    <scope>NUCLEOTIDE SEQUENCE</scope>
</reference>
<keyword evidence="12" id="KW-0732">Signal</keyword>
<keyword evidence="7 11" id="KW-0472">Membrane</keyword>
<evidence type="ECO:0000256" key="3">
    <source>
        <dbReference type="ARBA" id="ARBA00022475"/>
    </source>
</evidence>
<keyword evidence="6" id="KW-0297">G-protein coupled receptor</keyword>
<keyword evidence="8 15" id="KW-0675">Receptor</keyword>
<name>A0A8T0E1H0_ARGBR</name>
<proteinExistence type="inferred from homology"/>
<organism evidence="15 16">
    <name type="scientific">Argiope bruennichi</name>
    <name type="common">Wasp spider</name>
    <name type="synonym">Aranea bruennichi</name>
    <dbReference type="NCBI Taxonomy" id="94029"/>
    <lineage>
        <taxon>Eukaryota</taxon>
        <taxon>Metazoa</taxon>
        <taxon>Ecdysozoa</taxon>
        <taxon>Arthropoda</taxon>
        <taxon>Chelicerata</taxon>
        <taxon>Arachnida</taxon>
        <taxon>Araneae</taxon>
        <taxon>Araneomorphae</taxon>
        <taxon>Entelegynae</taxon>
        <taxon>Araneoidea</taxon>
        <taxon>Araneidae</taxon>
        <taxon>Argiope</taxon>
    </lineage>
</organism>
<dbReference type="PRINTS" id="PR00249">
    <property type="entry name" value="GPCRSECRETIN"/>
</dbReference>
<feature type="transmembrane region" description="Helical" evidence="11">
    <location>
        <begin position="452"/>
        <end position="472"/>
    </location>
</feature>
<evidence type="ECO:0000256" key="8">
    <source>
        <dbReference type="ARBA" id="ARBA00023170"/>
    </source>
</evidence>
<dbReference type="PANTHER" id="PTHR45620">
    <property type="entry name" value="PDF RECEPTOR-LIKE PROTEIN-RELATED"/>
    <property type="match status" value="1"/>
</dbReference>
<reference evidence="15" key="1">
    <citation type="journal article" date="2020" name="bioRxiv">
        <title>Chromosome-level reference genome of the European wasp spider Argiope bruennichi: a resource for studies on range expansion and evolutionary adaptation.</title>
        <authorList>
            <person name="Sheffer M.M."/>
            <person name="Hoppe A."/>
            <person name="Krehenwinkel H."/>
            <person name="Uhl G."/>
            <person name="Kuss A.W."/>
            <person name="Jensen L."/>
            <person name="Jensen C."/>
            <person name="Gillespie R.G."/>
            <person name="Hoff K.J."/>
            <person name="Prost S."/>
        </authorList>
    </citation>
    <scope>NUCLEOTIDE SEQUENCE</scope>
</reference>
<evidence type="ECO:0000259" key="14">
    <source>
        <dbReference type="PROSITE" id="PS50261"/>
    </source>
</evidence>
<evidence type="ECO:0000256" key="7">
    <source>
        <dbReference type="ARBA" id="ARBA00023136"/>
    </source>
</evidence>
<feature type="transmembrane region" description="Helical" evidence="11">
    <location>
        <begin position="328"/>
        <end position="347"/>
    </location>
</feature>
<dbReference type="InterPro" id="IPR001879">
    <property type="entry name" value="GPCR_2_extracellular_dom"/>
</dbReference>
<dbReference type="PANTHER" id="PTHR45620:SF42">
    <property type="entry name" value="G-PROTEIN COUPLED RECEPTOR SEB-2"/>
    <property type="match status" value="1"/>
</dbReference>
<sequence>MLTLLAFLYFQKFFQCEASSIITAIENSGAECRNERQIYLPYEVFRSDACARCYKYMPTVAFRFKLHYTRELGTLYDPLLNTTHHVDPFNISEMILNTFAEESFAEKWIACCRAAWDCCNVMLKSPTLLTDTVYCPRTWDGWQCWPDTQAGKMAELPCQEHIYFENGPPSCTKYAHKECLPNGTWYRNENMREWTNYTTCGKREEHRQYLYFHIATYIVSIIFIVPALTIFLAYKQLQVPRITMHKNFFLSLLLKGLFSVLFKSIVIADELRRTENYESVMDKNGAGCKFLFILTKYFRMTNYMWMFCEGFYLQKLIAATFAEQRNLIMFYIIGWALPVVPVGIYAILRATLEDDKCWAFPVEMFEWIMNVPNLLSLLVNLFFLCNILRILVTKLRATHAQEPSQYRKAVRATLVLVPLFGLHFCLVIYKPHSGKCGLLQAYTYFSYAMDGLQGSMVALIFCYLNGEVLYLLKRSYQRYKLHNQFRSRKNSGIMRRWSTTLSTMNESQNHNSHHRTKSFDHKSKEIMNHTRKTNTNEGHKT</sequence>
<comment type="similarity">
    <text evidence="2">Belongs to the G-protein coupled receptor 2 family.</text>
</comment>
<dbReference type="GO" id="GO:0005886">
    <property type="term" value="C:plasma membrane"/>
    <property type="evidence" value="ECO:0007669"/>
    <property type="project" value="UniProtKB-SubCell"/>
</dbReference>
<feature type="domain" description="G-protein coupled receptors family 2 profile 1" evidence="13">
    <location>
        <begin position="117"/>
        <end position="204"/>
    </location>
</feature>
<dbReference type="SUPFAM" id="SSF111418">
    <property type="entry name" value="Hormone receptor domain"/>
    <property type="match status" value="1"/>
</dbReference>
<dbReference type="InterPro" id="IPR000832">
    <property type="entry name" value="GPCR_2_secretin-like"/>
</dbReference>
<feature type="transmembrane region" description="Helical" evidence="11">
    <location>
        <begin position="409"/>
        <end position="429"/>
    </location>
</feature>
<dbReference type="Pfam" id="PF02793">
    <property type="entry name" value="HRM"/>
    <property type="match status" value="1"/>
</dbReference>
<keyword evidence="9" id="KW-0807">Transducer</keyword>
<dbReference type="GO" id="GO:0007166">
    <property type="term" value="P:cell surface receptor signaling pathway"/>
    <property type="evidence" value="ECO:0007669"/>
    <property type="project" value="InterPro"/>
</dbReference>
<evidence type="ECO:0000313" key="15">
    <source>
        <dbReference type="EMBL" id="KAF8764648.1"/>
    </source>
</evidence>
<dbReference type="GO" id="GO:0008528">
    <property type="term" value="F:G protein-coupled peptide receptor activity"/>
    <property type="evidence" value="ECO:0007669"/>
    <property type="project" value="TreeGrafter"/>
</dbReference>
<evidence type="ECO:0000256" key="2">
    <source>
        <dbReference type="ARBA" id="ARBA00005314"/>
    </source>
</evidence>
<evidence type="ECO:0000256" key="6">
    <source>
        <dbReference type="ARBA" id="ARBA00023040"/>
    </source>
</evidence>
<dbReference type="OrthoDB" id="16753at2759"/>
<dbReference type="GO" id="GO:0007188">
    <property type="term" value="P:adenylate cyclase-modulating G protein-coupled receptor signaling pathway"/>
    <property type="evidence" value="ECO:0007669"/>
    <property type="project" value="TreeGrafter"/>
</dbReference>
<dbReference type="EMBL" id="JABXBU010002231">
    <property type="protein sequence ID" value="KAF8764648.1"/>
    <property type="molecule type" value="Genomic_DNA"/>
</dbReference>
<gene>
    <name evidence="15" type="ORF">HNY73_022703</name>
</gene>
<feature type="compositionally biased region" description="Basic and acidic residues" evidence="10">
    <location>
        <begin position="517"/>
        <end position="528"/>
    </location>
</feature>
<keyword evidence="4 11" id="KW-0812">Transmembrane</keyword>
<evidence type="ECO:0000256" key="9">
    <source>
        <dbReference type="ARBA" id="ARBA00023224"/>
    </source>
</evidence>
<feature type="region of interest" description="Disordered" evidence="10">
    <location>
        <begin position="504"/>
        <end position="541"/>
    </location>
</feature>
<comment type="subcellular location">
    <subcellularLocation>
        <location evidence="1">Cell membrane</location>
        <topology evidence="1">Multi-pass membrane protein</topology>
    </subcellularLocation>
</comment>
<evidence type="ECO:0000256" key="10">
    <source>
        <dbReference type="SAM" id="MobiDB-lite"/>
    </source>
</evidence>
<dbReference type="Gene3D" id="4.10.1240.10">
    <property type="entry name" value="GPCR, family 2, extracellular hormone receptor domain"/>
    <property type="match status" value="1"/>
</dbReference>
<feature type="signal peptide" evidence="12">
    <location>
        <begin position="1"/>
        <end position="18"/>
    </location>
</feature>
<evidence type="ECO:0000256" key="12">
    <source>
        <dbReference type="SAM" id="SignalP"/>
    </source>
</evidence>
<dbReference type="Proteomes" id="UP000807504">
    <property type="component" value="Unassembled WGS sequence"/>
</dbReference>
<feature type="transmembrane region" description="Helical" evidence="11">
    <location>
        <begin position="210"/>
        <end position="234"/>
    </location>
</feature>
<evidence type="ECO:0000256" key="5">
    <source>
        <dbReference type="ARBA" id="ARBA00022989"/>
    </source>
</evidence>